<dbReference type="AlphaFoldDB" id="A0A940IG07"/>
<evidence type="ECO:0000313" key="2">
    <source>
        <dbReference type="Proteomes" id="UP000771749"/>
    </source>
</evidence>
<dbReference type="Gene3D" id="3.40.50.2000">
    <property type="entry name" value="Glycogen Phosphorylase B"/>
    <property type="match status" value="1"/>
</dbReference>
<organism evidence="1 2">
    <name type="scientific">Candidatus Cryptobacteroides gallistercoris</name>
    <dbReference type="NCBI Taxonomy" id="2840765"/>
    <lineage>
        <taxon>Bacteria</taxon>
        <taxon>Pseudomonadati</taxon>
        <taxon>Bacteroidota</taxon>
        <taxon>Bacteroidia</taxon>
        <taxon>Bacteroidales</taxon>
        <taxon>Candidatus Cryptobacteroides</taxon>
    </lineage>
</organism>
<name>A0A940IG07_9BACT</name>
<dbReference type="SUPFAM" id="SSF53756">
    <property type="entry name" value="UDP-Glycosyltransferase/glycogen phosphorylase"/>
    <property type="match status" value="1"/>
</dbReference>
<dbReference type="PANTHER" id="PTHR21015">
    <property type="entry name" value="UDP-N-ACETYLGLUCOSAMINE--N-ACETYLMURAMYL-(PENTAPEPTIDE) PYROPHOSPHORYL-UNDECAPRENOL N-ACETYLGLUCOSAMINE TRANSFERASE 1"/>
    <property type="match status" value="1"/>
</dbReference>
<proteinExistence type="predicted"/>
<reference evidence="1" key="2">
    <citation type="journal article" date="2021" name="PeerJ">
        <title>Extensive microbial diversity within the chicken gut microbiome revealed by metagenomics and culture.</title>
        <authorList>
            <person name="Gilroy R."/>
            <person name="Ravi A."/>
            <person name="Getino M."/>
            <person name="Pursley I."/>
            <person name="Horton D.L."/>
            <person name="Alikhan N.F."/>
            <person name="Baker D."/>
            <person name="Gharbi K."/>
            <person name="Hall N."/>
            <person name="Watson M."/>
            <person name="Adriaenssens E.M."/>
            <person name="Foster-Nyarko E."/>
            <person name="Jarju S."/>
            <person name="Secka A."/>
            <person name="Antonio M."/>
            <person name="Oren A."/>
            <person name="Chaudhuri R.R."/>
            <person name="La Ragione R."/>
            <person name="Hildebrand F."/>
            <person name="Pallen M.J."/>
        </authorList>
    </citation>
    <scope>NUCLEOTIDE SEQUENCE</scope>
    <source>
        <strain evidence="1">F1-3629</strain>
    </source>
</reference>
<dbReference type="PANTHER" id="PTHR21015:SF22">
    <property type="entry name" value="GLYCOSYLTRANSFERASE"/>
    <property type="match status" value="1"/>
</dbReference>
<protein>
    <submittedName>
        <fullName evidence="1">Glycosyltransferase</fullName>
    </submittedName>
</protein>
<reference evidence="1" key="1">
    <citation type="submission" date="2020-10" db="EMBL/GenBank/DDBJ databases">
        <authorList>
            <person name="Gilroy R."/>
        </authorList>
    </citation>
    <scope>NUCLEOTIDE SEQUENCE</scope>
    <source>
        <strain evidence="1">F1-3629</strain>
    </source>
</reference>
<gene>
    <name evidence="1" type="ORF">IAC07_01820</name>
</gene>
<sequence>MKYLFIVQGEGRGHLTQAMTMEKMLLSRGHEVVGMLVGKSKARILPDFFLKGVQAPVRQFTSVNFLPSAKNRTADMGRSIFYNLVTMPKYSRSLVFLKNAIKDSGADVVVNFYELLTGLVYLLYNIRTPQICIGHQYLFLHKDFNLPHHKGFSEASVLNLYSRLTAIGASRHLALSFREMPPDHGHNIHVVPPLLRKEVLDMTPTAGDYIHGYMLNAGFATDVMSWHKEHPEVELRFFWDKWSEGPVRKYDDTLTFYTLDDKEFLRQMAGCMAYASTAGFESICEAVYLGKPILMVPSHIEQKCNALDATRCGVGISSDRFDLSALLGFARGFRPDEAFPAWARSAEEIIINELETCI</sequence>
<dbReference type="EMBL" id="JADIMJ010000030">
    <property type="protein sequence ID" value="MBO8453444.1"/>
    <property type="molecule type" value="Genomic_DNA"/>
</dbReference>
<dbReference type="Proteomes" id="UP000771749">
    <property type="component" value="Unassembled WGS sequence"/>
</dbReference>
<evidence type="ECO:0000313" key="1">
    <source>
        <dbReference type="EMBL" id="MBO8453444.1"/>
    </source>
</evidence>
<dbReference type="Pfam" id="PF13528">
    <property type="entry name" value="Glyco_trans_1_3"/>
    <property type="match status" value="1"/>
</dbReference>
<accession>A0A940IG07</accession>
<comment type="caution">
    <text evidence="1">The sequence shown here is derived from an EMBL/GenBank/DDBJ whole genome shotgun (WGS) entry which is preliminary data.</text>
</comment>
<dbReference type="GO" id="GO:0016757">
    <property type="term" value="F:glycosyltransferase activity"/>
    <property type="evidence" value="ECO:0007669"/>
    <property type="project" value="TreeGrafter"/>
</dbReference>